<dbReference type="EMBL" id="CAJNOK010015377">
    <property type="protein sequence ID" value="CAF1224254.1"/>
    <property type="molecule type" value="Genomic_DNA"/>
</dbReference>
<feature type="compositionally biased region" description="Basic residues" evidence="1">
    <location>
        <begin position="61"/>
        <end position="71"/>
    </location>
</feature>
<proteinExistence type="predicted"/>
<evidence type="ECO:0000313" key="2">
    <source>
        <dbReference type="EMBL" id="CAF1224254.1"/>
    </source>
</evidence>
<accession>A0A8S2P4Y3</accession>
<reference evidence="3" key="1">
    <citation type="submission" date="2021-02" db="EMBL/GenBank/DDBJ databases">
        <authorList>
            <person name="Nowell W R."/>
        </authorList>
    </citation>
    <scope>NUCLEOTIDE SEQUENCE</scope>
</reference>
<dbReference type="AlphaFoldDB" id="A0A8S2P4Y3"/>
<dbReference type="EMBL" id="CAJOBA010036919">
    <property type="protein sequence ID" value="CAF4032436.1"/>
    <property type="molecule type" value="Genomic_DNA"/>
</dbReference>
<evidence type="ECO:0000313" key="4">
    <source>
        <dbReference type="Proteomes" id="UP000682733"/>
    </source>
</evidence>
<sequence>MIIQQINNNNYSENKSVSSHEENANTIPIYSLHHNHTTSSCNDPSHNHFHEPPPTTSTSSKNKRGNRKKLKDHIPAELLPGHRGSENIDDLVKYIESQSSATTAASTIKTDEKKKRNNKK</sequence>
<organism evidence="3 4">
    <name type="scientific">Didymodactylos carnosus</name>
    <dbReference type="NCBI Taxonomy" id="1234261"/>
    <lineage>
        <taxon>Eukaryota</taxon>
        <taxon>Metazoa</taxon>
        <taxon>Spiralia</taxon>
        <taxon>Gnathifera</taxon>
        <taxon>Rotifera</taxon>
        <taxon>Eurotatoria</taxon>
        <taxon>Bdelloidea</taxon>
        <taxon>Philodinida</taxon>
        <taxon>Philodinidae</taxon>
        <taxon>Didymodactylos</taxon>
    </lineage>
</organism>
<protein>
    <submittedName>
        <fullName evidence="3">Uncharacterized protein</fullName>
    </submittedName>
</protein>
<name>A0A8S2P4Y3_9BILA</name>
<evidence type="ECO:0000256" key="1">
    <source>
        <dbReference type="SAM" id="MobiDB-lite"/>
    </source>
</evidence>
<comment type="caution">
    <text evidence="3">The sequence shown here is derived from an EMBL/GenBank/DDBJ whole genome shotgun (WGS) entry which is preliminary data.</text>
</comment>
<gene>
    <name evidence="2" type="ORF">OVA965_LOCUS25066</name>
    <name evidence="3" type="ORF">TMI583_LOCUS25792</name>
</gene>
<feature type="compositionally biased region" description="Polar residues" evidence="1">
    <location>
        <begin position="1"/>
        <end position="17"/>
    </location>
</feature>
<evidence type="ECO:0000313" key="3">
    <source>
        <dbReference type="EMBL" id="CAF4032436.1"/>
    </source>
</evidence>
<feature type="region of interest" description="Disordered" evidence="1">
    <location>
        <begin position="97"/>
        <end position="120"/>
    </location>
</feature>
<dbReference type="Proteomes" id="UP000677228">
    <property type="component" value="Unassembled WGS sequence"/>
</dbReference>
<feature type="region of interest" description="Disordered" evidence="1">
    <location>
        <begin position="1"/>
        <end position="85"/>
    </location>
</feature>
<dbReference type="Proteomes" id="UP000682733">
    <property type="component" value="Unassembled WGS sequence"/>
</dbReference>